<dbReference type="GO" id="GO:0008270">
    <property type="term" value="F:zinc ion binding"/>
    <property type="evidence" value="ECO:0007669"/>
    <property type="project" value="UniProtKB-KW"/>
</dbReference>
<keyword evidence="7" id="KW-1185">Reference proteome</keyword>
<dbReference type="PANTHER" id="PTHR38777">
    <property type="entry name" value="FELS-2 PROPHAGE PROTEIN"/>
    <property type="match status" value="1"/>
</dbReference>
<keyword evidence="1" id="KW-0479">Metal-binding</keyword>
<organism evidence="6 7">
    <name type="scientific">Kosakonia quasisacchari</name>
    <dbReference type="NCBI Taxonomy" id="2529380"/>
    <lineage>
        <taxon>Bacteria</taxon>
        <taxon>Pseudomonadati</taxon>
        <taxon>Pseudomonadota</taxon>
        <taxon>Gammaproteobacteria</taxon>
        <taxon>Enterobacterales</taxon>
        <taxon>Enterobacteriaceae</taxon>
        <taxon>Kosakonia</taxon>
    </lineage>
</organism>
<sequence length="72" mass="7902">MPSEIIDQANELVELNMAHALQRIRIDRNAPSAEHCEECGEAIPEARRSAVPGCKTCVDCQQLIELGADNAR</sequence>
<evidence type="ECO:0000259" key="5">
    <source>
        <dbReference type="Pfam" id="PF01258"/>
    </source>
</evidence>
<dbReference type="PROSITE" id="PS51128">
    <property type="entry name" value="ZF_DKSA_2"/>
    <property type="match status" value="1"/>
</dbReference>
<accession>A0A4R0GVT3</accession>
<keyword evidence="2" id="KW-0863">Zinc-finger</keyword>
<comment type="caution">
    <text evidence="6">The sequence shown here is derived from an EMBL/GenBank/DDBJ whole genome shotgun (WGS) entry which is preliminary data.</text>
</comment>
<reference evidence="6 7" key="1">
    <citation type="submission" date="2019-02" db="EMBL/GenBank/DDBJ databases">
        <title>The draft genome of Kosakonia quasisacchari strain WCHKQ120001.</title>
        <authorList>
            <person name="Wang C."/>
            <person name="Feng Y."/>
            <person name="Zong Z."/>
        </authorList>
    </citation>
    <scope>NUCLEOTIDE SEQUENCE [LARGE SCALE GENOMIC DNA]</scope>
    <source>
        <strain evidence="6 7">WCHKQ120001</strain>
    </source>
</reference>
<name>A0A4R0GVT3_9ENTR</name>
<dbReference type="SUPFAM" id="SSF57716">
    <property type="entry name" value="Glucocorticoid receptor-like (DNA-binding domain)"/>
    <property type="match status" value="1"/>
</dbReference>
<feature type="domain" description="Zinc finger DksA/TraR C4-type" evidence="5">
    <location>
        <begin position="33"/>
        <end position="65"/>
    </location>
</feature>
<dbReference type="EMBL" id="SJOP01000019">
    <property type="protein sequence ID" value="TCC01258.1"/>
    <property type="molecule type" value="Genomic_DNA"/>
</dbReference>
<dbReference type="PRINTS" id="PR00618">
    <property type="entry name" value="DKSAZNFINGER"/>
</dbReference>
<dbReference type="GO" id="GO:1900378">
    <property type="term" value="P:positive regulation of secondary metabolite biosynthetic process"/>
    <property type="evidence" value="ECO:0007669"/>
    <property type="project" value="TreeGrafter"/>
</dbReference>
<evidence type="ECO:0000256" key="3">
    <source>
        <dbReference type="ARBA" id="ARBA00022833"/>
    </source>
</evidence>
<dbReference type="Gene3D" id="1.20.120.910">
    <property type="entry name" value="DksA, coiled-coil domain"/>
    <property type="match status" value="1"/>
</dbReference>
<dbReference type="InterPro" id="IPR000962">
    <property type="entry name" value="Znf_DskA_TraR"/>
</dbReference>
<proteinExistence type="predicted"/>
<evidence type="ECO:0000256" key="2">
    <source>
        <dbReference type="ARBA" id="ARBA00022771"/>
    </source>
</evidence>
<feature type="zinc finger region" description="dksA C4-type" evidence="4">
    <location>
        <begin position="36"/>
        <end position="60"/>
    </location>
</feature>
<evidence type="ECO:0000256" key="1">
    <source>
        <dbReference type="ARBA" id="ARBA00022723"/>
    </source>
</evidence>
<evidence type="ECO:0000313" key="6">
    <source>
        <dbReference type="EMBL" id="TCC01258.1"/>
    </source>
</evidence>
<gene>
    <name evidence="6" type="ORF">E0L21_18965</name>
</gene>
<dbReference type="Proteomes" id="UP000291793">
    <property type="component" value="Unassembled WGS sequence"/>
</dbReference>
<protein>
    <submittedName>
        <fullName evidence="6">TraR/DksA family transcriptional regulator</fullName>
    </submittedName>
</protein>
<dbReference type="PANTHER" id="PTHR38777:SF1">
    <property type="entry name" value="DNAK SUPPRESSOR PROTEIN"/>
    <property type="match status" value="1"/>
</dbReference>
<evidence type="ECO:0000313" key="7">
    <source>
        <dbReference type="Proteomes" id="UP000291793"/>
    </source>
</evidence>
<dbReference type="InterPro" id="IPR020458">
    <property type="entry name" value="Znf_DskA_TraR_CS"/>
</dbReference>
<dbReference type="OrthoDB" id="962301at2"/>
<dbReference type="InterPro" id="IPR012783">
    <property type="entry name" value="Znf_C4_TraR"/>
</dbReference>
<dbReference type="InterPro" id="IPR020460">
    <property type="entry name" value="Znf_C4-type_bac"/>
</dbReference>
<dbReference type="PROSITE" id="PS01102">
    <property type="entry name" value="ZF_DKSA_1"/>
    <property type="match status" value="1"/>
</dbReference>
<dbReference type="Pfam" id="PF01258">
    <property type="entry name" value="zf-dskA_traR"/>
    <property type="match status" value="1"/>
</dbReference>
<keyword evidence="3" id="KW-0862">Zinc</keyword>
<evidence type="ECO:0000256" key="4">
    <source>
        <dbReference type="PROSITE-ProRule" id="PRU00510"/>
    </source>
</evidence>
<dbReference type="RefSeq" id="WP_131412222.1">
    <property type="nucleotide sequence ID" value="NZ_SJOP01000019.1"/>
</dbReference>
<dbReference type="AlphaFoldDB" id="A0A4R0GVT3"/>
<dbReference type="NCBIfam" id="TIGR02419">
    <property type="entry name" value="C4_traR_proteo"/>
    <property type="match status" value="1"/>
</dbReference>